<comment type="caution">
    <text evidence="1">The sequence shown here is derived from an EMBL/GenBank/DDBJ whole genome shotgun (WGS) entry which is preliminary data.</text>
</comment>
<evidence type="ECO:0000313" key="2">
    <source>
        <dbReference type="Proteomes" id="UP000823960"/>
    </source>
</evidence>
<reference evidence="1" key="1">
    <citation type="submission" date="2020-10" db="EMBL/GenBank/DDBJ databases">
        <authorList>
            <person name="Gilroy R."/>
        </authorList>
    </citation>
    <scope>NUCLEOTIDE SEQUENCE</scope>
    <source>
        <strain evidence="1">1370</strain>
    </source>
</reference>
<evidence type="ECO:0000313" key="1">
    <source>
        <dbReference type="EMBL" id="HIV10724.1"/>
    </source>
</evidence>
<accession>A0A9D1T4H5</accession>
<protein>
    <submittedName>
        <fullName evidence="1">Uncharacterized protein</fullName>
    </submittedName>
</protein>
<name>A0A9D1T4H5_9FIRM</name>
<organism evidence="1 2">
    <name type="scientific">Candidatus Faeciplasma avium</name>
    <dbReference type="NCBI Taxonomy" id="2840798"/>
    <lineage>
        <taxon>Bacteria</taxon>
        <taxon>Bacillati</taxon>
        <taxon>Bacillota</taxon>
        <taxon>Clostridia</taxon>
        <taxon>Eubacteriales</taxon>
        <taxon>Oscillospiraceae</taxon>
        <taxon>Oscillospiraceae incertae sedis</taxon>
        <taxon>Candidatus Faeciplasma</taxon>
    </lineage>
</organism>
<dbReference type="AlphaFoldDB" id="A0A9D1T4H5"/>
<proteinExistence type="predicted"/>
<sequence>MEALEENGVDYRYFELPHSGHGLQNDDKIYEQYMLAVEEYLDRYMSE</sequence>
<dbReference type="Proteomes" id="UP000823960">
    <property type="component" value="Unassembled WGS sequence"/>
</dbReference>
<reference evidence="1" key="2">
    <citation type="journal article" date="2021" name="PeerJ">
        <title>Extensive microbial diversity within the chicken gut microbiome revealed by metagenomics and culture.</title>
        <authorList>
            <person name="Gilroy R."/>
            <person name="Ravi A."/>
            <person name="Getino M."/>
            <person name="Pursley I."/>
            <person name="Horton D.L."/>
            <person name="Alikhan N.F."/>
            <person name="Baker D."/>
            <person name="Gharbi K."/>
            <person name="Hall N."/>
            <person name="Watson M."/>
            <person name="Adriaenssens E.M."/>
            <person name="Foster-Nyarko E."/>
            <person name="Jarju S."/>
            <person name="Secka A."/>
            <person name="Antonio M."/>
            <person name="Oren A."/>
            <person name="Chaudhuri R.R."/>
            <person name="La Ragione R."/>
            <person name="Hildebrand F."/>
            <person name="Pallen M.J."/>
        </authorList>
    </citation>
    <scope>NUCLEOTIDE SEQUENCE</scope>
    <source>
        <strain evidence="1">1370</strain>
    </source>
</reference>
<dbReference type="EMBL" id="DVOL01000044">
    <property type="protein sequence ID" value="HIV10724.1"/>
    <property type="molecule type" value="Genomic_DNA"/>
</dbReference>
<gene>
    <name evidence="1" type="ORF">IAD28_03385</name>
</gene>